<evidence type="ECO:0000313" key="3">
    <source>
        <dbReference type="EMBL" id="MBB5184032.1"/>
    </source>
</evidence>
<feature type="transmembrane region" description="Helical" evidence="1">
    <location>
        <begin position="51"/>
        <end position="76"/>
    </location>
</feature>
<dbReference type="RefSeq" id="WP_183373724.1">
    <property type="nucleotide sequence ID" value="NZ_JACHHD010000001.1"/>
</dbReference>
<feature type="transmembrane region" description="Helical" evidence="1">
    <location>
        <begin position="12"/>
        <end position="31"/>
    </location>
</feature>
<keyword evidence="1" id="KW-0472">Membrane</keyword>
<keyword evidence="1" id="KW-1133">Transmembrane helix</keyword>
<evidence type="ECO:0000256" key="1">
    <source>
        <dbReference type="SAM" id="Phobius"/>
    </source>
</evidence>
<reference evidence="3 4" key="1">
    <citation type="submission" date="2020-08" db="EMBL/GenBank/DDBJ databases">
        <title>Genomic Encyclopedia of Type Strains, Phase IV (KMG-IV): sequencing the most valuable type-strain genomes for metagenomic binning, comparative biology and taxonomic classification.</title>
        <authorList>
            <person name="Goeker M."/>
        </authorList>
    </citation>
    <scope>NUCLEOTIDE SEQUENCE [LARGE SCALE GENOMIC DNA]</scope>
    <source>
        <strain evidence="3 4">DSM 26963</strain>
    </source>
</reference>
<comment type="caution">
    <text evidence="3">The sequence shown here is derived from an EMBL/GenBank/DDBJ whole genome shotgun (WGS) entry which is preliminary data.</text>
</comment>
<proteinExistence type="predicted"/>
<organism evidence="3 4">
    <name type="scientific">Faecalicoccus acidiformans</name>
    <dbReference type="NCBI Taxonomy" id="915173"/>
    <lineage>
        <taxon>Bacteria</taxon>
        <taxon>Bacillati</taxon>
        <taxon>Bacillota</taxon>
        <taxon>Erysipelotrichia</taxon>
        <taxon>Erysipelotrichales</taxon>
        <taxon>Erysipelotrichaceae</taxon>
        <taxon>Faecalicoccus</taxon>
    </lineage>
</organism>
<keyword evidence="1" id="KW-0812">Transmembrane</keyword>
<accession>A0A7W8CYN5</accession>
<protein>
    <recommendedName>
        <fullName evidence="2">SMODS/Ubiquitin system-associated 2TM effector domain-containing protein</fullName>
    </recommendedName>
</protein>
<evidence type="ECO:0000259" key="2">
    <source>
        <dbReference type="Pfam" id="PF18179"/>
    </source>
</evidence>
<dbReference type="Pfam" id="PF18179">
    <property type="entry name" value="SUa-2TM"/>
    <property type="match status" value="1"/>
</dbReference>
<gene>
    <name evidence="3" type="ORF">HNQ43_000065</name>
</gene>
<sequence length="274" mass="32004">MKKLCETISSNGRQILEIIALIIVTSIPWVVDLQEIFKEYLTNQPISPDDFFWQAALRMGKPVASVILFFAVLIVIRKFNQGFVMNRKRVYHDYCYAWYWFCAKILEIKSCDLVLVPIHMQFKLVIRATFQEYPLDETEYPVVENESDSKVLETNQEDPTREINLVLEDTYEIEARQIPKSKQGYRTIKISRNSGADSSRHFSQKYIEAIIKCIRDLKGKVSVNVYATTNPMNTKHIAKRAFGLGERGNVEHLYVFQQSKDGRRRFEEKGKKIF</sequence>
<name>A0A7W8CYN5_9FIRM</name>
<feature type="domain" description="SMODS/Ubiquitin system-associated 2TM effector" evidence="2">
    <location>
        <begin position="2"/>
        <end position="272"/>
    </location>
</feature>
<dbReference type="AlphaFoldDB" id="A0A7W8CYN5"/>
<dbReference type="InterPro" id="IPR041502">
    <property type="entry name" value="SUa-2TM"/>
</dbReference>
<dbReference type="EMBL" id="JACHHD010000001">
    <property type="protein sequence ID" value="MBB5184032.1"/>
    <property type="molecule type" value="Genomic_DNA"/>
</dbReference>
<dbReference type="Proteomes" id="UP000521313">
    <property type="component" value="Unassembled WGS sequence"/>
</dbReference>
<evidence type="ECO:0000313" key="4">
    <source>
        <dbReference type="Proteomes" id="UP000521313"/>
    </source>
</evidence>